<feature type="transmembrane region" description="Helical" evidence="1">
    <location>
        <begin position="171"/>
        <end position="197"/>
    </location>
</feature>
<comment type="caution">
    <text evidence="2">The sequence shown here is derived from an EMBL/GenBank/DDBJ whole genome shotgun (WGS) entry which is preliminary data.</text>
</comment>
<dbReference type="EMBL" id="MU150329">
    <property type="protein sequence ID" value="KAF9458843.1"/>
    <property type="molecule type" value="Genomic_DNA"/>
</dbReference>
<proteinExistence type="predicted"/>
<keyword evidence="1" id="KW-1133">Transmembrane helix</keyword>
<dbReference type="Proteomes" id="UP000807353">
    <property type="component" value="Unassembled WGS sequence"/>
</dbReference>
<gene>
    <name evidence="2" type="ORF">BDZ94DRAFT_1239676</name>
</gene>
<dbReference type="OrthoDB" id="2929525at2759"/>
<feature type="transmembrane region" description="Helical" evidence="1">
    <location>
        <begin position="209"/>
        <end position="233"/>
    </location>
</feature>
<feature type="transmembrane region" description="Helical" evidence="1">
    <location>
        <begin position="20"/>
        <end position="43"/>
    </location>
</feature>
<evidence type="ECO:0000256" key="1">
    <source>
        <dbReference type="SAM" id="Phobius"/>
    </source>
</evidence>
<keyword evidence="1" id="KW-0812">Transmembrane</keyword>
<evidence type="ECO:0000313" key="2">
    <source>
        <dbReference type="EMBL" id="KAF9458843.1"/>
    </source>
</evidence>
<reference evidence="2" key="1">
    <citation type="submission" date="2020-11" db="EMBL/GenBank/DDBJ databases">
        <authorList>
            <consortium name="DOE Joint Genome Institute"/>
            <person name="Ahrendt S."/>
            <person name="Riley R."/>
            <person name="Andreopoulos W."/>
            <person name="Labutti K."/>
            <person name="Pangilinan J."/>
            <person name="Ruiz-Duenas F.J."/>
            <person name="Barrasa J.M."/>
            <person name="Sanchez-Garcia M."/>
            <person name="Camarero S."/>
            <person name="Miyauchi S."/>
            <person name="Serrano A."/>
            <person name="Linde D."/>
            <person name="Babiker R."/>
            <person name="Drula E."/>
            <person name="Ayuso-Fernandez I."/>
            <person name="Pacheco R."/>
            <person name="Padilla G."/>
            <person name="Ferreira P."/>
            <person name="Barriuso J."/>
            <person name="Kellner H."/>
            <person name="Castanera R."/>
            <person name="Alfaro M."/>
            <person name="Ramirez L."/>
            <person name="Pisabarro A.G."/>
            <person name="Kuo A."/>
            <person name="Tritt A."/>
            <person name="Lipzen A."/>
            <person name="He G."/>
            <person name="Yan M."/>
            <person name="Ng V."/>
            <person name="Cullen D."/>
            <person name="Martin F."/>
            <person name="Rosso M.-N."/>
            <person name="Henrissat B."/>
            <person name="Hibbett D."/>
            <person name="Martinez A.T."/>
            <person name="Grigoriev I.V."/>
        </authorList>
    </citation>
    <scope>NUCLEOTIDE SEQUENCE</scope>
    <source>
        <strain evidence="2">CBS 247.69</strain>
    </source>
</reference>
<feature type="transmembrane region" description="Helical" evidence="1">
    <location>
        <begin position="98"/>
        <end position="121"/>
    </location>
</feature>
<protein>
    <submittedName>
        <fullName evidence="2">Uncharacterized protein</fullName>
    </submittedName>
</protein>
<organism evidence="2 3">
    <name type="scientific">Collybia nuda</name>
    <dbReference type="NCBI Taxonomy" id="64659"/>
    <lineage>
        <taxon>Eukaryota</taxon>
        <taxon>Fungi</taxon>
        <taxon>Dikarya</taxon>
        <taxon>Basidiomycota</taxon>
        <taxon>Agaricomycotina</taxon>
        <taxon>Agaricomycetes</taxon>
        <taxon>Agaricomycetidae</taxon>
        <taxon>Agaricales</taxon>
        <taxon>Tricholomatineae</taxon>
        <taxon>Clitocybaceae</taxon>
        <taxon>Collybia</taxon>
    </lineage>
</organism>
<dbReference type="AlphaFoldDB" id="A0A9P6CFD1"/>
<accession>A0A9P6CFD1</accession>
<keyword evidence="1" id="KW-0472">Membrane</keyword>
<name>A0A9P6CFD1_9AGAR</name>
<sequence>MFMERPAFDLLSAENSGPVVIGFAISLLLFGTVITQGYTYFQFSPNDRLCLKTLAGTVLEANDYSWRLLEVAHSFLITYAIYHYLVTLRGFSPNGPNSYQLVATSIPASLISALVQGFFAFRIYRISGTLYTCIICWFLFLLRLGGTLSVSVEAFFDVSMVPNTITVLSKFDWLITLAFVIGAVGDVIIAASFCYYLKRLAPQEGFRTLMLAIIQTGMLTRCLAFSYVVHTLYDQYQTLNMRRGLREKYTPGIDISQLQFPVIVTSGNPLEDHNTILHLTKVLANTNPEG</sequence>
<keyword evidence="3" id="KW-1185">Reference proteome</keyword>
<feature type="transmembrane region" description="Helical" evidence="1">
    <location>
        <begin position="128"/>
        <end position="151"/>
    </location>
</feature>
<feature type="transmembrane region" description="Helical" evidence="1">
    <location>
        <begin position="64"/>
        <end position="86"/>
    </location>
</feature>
<evidence type="ECO:0000313" key="3">
    <source>
        <dbReference type="Proteomes" id="UP000807353"/>
    </source>
</evidence>